<reference evidence="1" key="1">
    <citation type="submission" date="2019-10" db="EMBL/GenBank/DDBJ databases">
        <authorList>
            <person name="Zhang R."/>
            <person name="Pan Y."/>
            <person name="Wang J."/>
            <person name="Ma R."/>
            <person name="Yu S."/>
        </authorList>
    </citation>
    <scope>NUCLEOTIDE SEQUENCE</scope>
    <source>
        <strain evidence="1">LA-IB0</strain>
        <tissue evidence="1">Leaf</tissue>
    </source>
</reference>
<protein>
    <submittedName>
        <fullName evidence="1">Uncharacterized protein</fullName>
    </submittedName>
</protein>
<sequence>MYPIFGKVMAEWSTTTTTPLPPFVFHVHGHGGTDLHVIATDFHSNTFQAIKTRQKLEDLRDDIGIVGSWSEFVDYITTSLKSGDVKLIMEGLSESGGASCAKLLAQKAKGMPRISLSLGKLVDVAAREAMANLSLELYKELKEVQSSLTKEQESTYQLTKVVVAEQVFPLTAGVIFD</sequence>
<gene>
    <name evidence="1" type="ORF">BUALT_Bualt04G0057000</name>
</gene>
<proteinExistence type="predicted"/>
<dbReference type="PANTHER" id="PTHR35770:SF1">
    <property type="entry name" value="U2 SMALL NUCLEAR RIBONUCLEOPROTEIN AUXILIARY FACTOR-LIKE PROTEIN"/>
    <property type="match status" value="1"/>
</dbReference>
<keyword evidence="2" id="KW-1185">Reference proteome</keyword>
<dbReference type="Proteomes" id="UP000826271">
    <property type="component" value="Unassembled WGS sequence"/>
</dbReference>
<comment type="caution">
    <text evidence="1">The sequence shown here is derived from an EMBL/GenBank/DDBJ whole genome shotgun (WGS) entry which is preliminary data.</text>
</comment>
<evidence type="ECO:0000313" key="2">
    <source>
        <dbReference type="Proteomes" id="UP000826271"/>
    </source>
</evidence>
<accession>A0AAV6XU48</accession>
<dbReference type="PANTHER" id="PTHR35770">
    <property type="entry name" value="U2 SMALL NUCLEAR RIBONUCLEOPROTEIN AUXILIARY FACTOR-LIKE PROTEIN"/>
    <property type="match status" value="1"/>
</dbReference>
<dbReference type="EMBL" id="WHWC01000004">
    <property type="protein sequence ID" value="KAG8383854.1"/>
    <property type="molecule type" value="Genomic_DNA"/>
</dbReference>
<name>A0AAV6XU48_9LAMI</name>
<dbReference type="AlphaFoldDB" id="A0AAV6XU48"/>
<organism evidence="1 2">
    <name type="scientific">Buddleja alternifolia</name>
    <dbReference type="NCBI Taxonomy" id="168488"/>
    <lineage>
        <taxon>Eukaryota</taxon>
        <taxon>Viridiplantae</taxon>
        <taxon>Streptophyta</taxon>
        <taxon>Embryophyta</taxon>
        <taxon>Tracheophyta</taxon>
        <taxon>Spermatophyta</taxon>
        <taxon>Magnoliopsida</taxon>
        <taxon>eudicotyledons</taxon>
        <taxon>Gunneridae</taxon>
        <taxon>Pentapetalae</taxon>
        <taxon>asterids</taxon>
        <taxon>lamiids</taxon>
        <taxon>Lamiales</taxon>
        <taxon>Scrophulariaceae</taxon>
        <taxon>Buddlejeae</taxon>
        <taxon>Buddleja</taxon>
    </lineage>
</organism>
<evidence type="ECO:0000313" key="1">
    <source>
        <dbReference type="EMBL" id="KAG8383854.1"/>
    </source>
</evidence>